<dbReference type="Proteomes" id="UP000711488">
    <property type="component" value="Unassembled WGS sequence"/>
</dbReference>
<comment type="subcellular location">
    <subcellularLocation>
        <location evidence="1">Nucleus</location>
    </subcellularLocation>
</comment>
<dbReference type="GO" id="GO:0005634">
    <property type="term" value="C:nucleus"/>
    <property type="evidence" value="ECO:0007669"/>
    <property type="project" value="UniProtKB-SubCell"/>
</dbReference>
<dbReference type="SUPFAM" id="SSF53335">
    <property type="entry name" value="S-adenosyl-L-methionine-dependent methyltransferases"/>
    <property type="match status" value="1"/>
</dbReference>
<dbReference type="EMBL" id="JQDR03014037">
    <property type="protein sequence ID" value="KAA0188763.1"/>
    <property type="molecule type" value="Genomic_DNA"/>
</dbReference>
<gene>
    <name evidence="19" type="ORF">HAZT_HAZT005353</name>
</gene>
<evidence type="ECO:0000256" key="2">
    <source>
        <dbReference type="ARBA" id="ARBA00006149"/>
    </source>
</evidence>
<evidence type="ECO:0000256" key="8">
    <source>
        <dbReference type="ARBA" id="ARBA00050903"/>
    </source>
</evidence>
<dbReference type="InterPro" id="IPR052190">
    <property type="entry name" value="Euk-Arch_PrmC-MTase"/>
</dbReference>
<evidence type="ECO:0000256" key="10">
    <source>
        <dbReference type="ARBA" id="ARBA00062344"/>
    </source>
</evidence>
<evidence type="ECO:0000256" key="6">
    <source>
        <dbReference type="ARBA" id="ARBA00023242"/>
    </source>
</evidence>
<comment type="function">
    <text evidence="9">Methyltransferase that can methylate proteins and, to a lower extent, arsenic. Catalytic subunit of a heterodimer with TRMT112, which monomethylates 'Lys-12' of histone H4 (H4K12me1), a modification present at the promoters of numerous genes encoding cell cycle regulators. Catalytic subunit of a heterodimer with TRMT112, which catalyzes N5-methylation of Glu residue of proteins with a Gly-Gln-Xaa-Xaa-Xaa-Arg motif. Methylates ETF1 on 'Gln-185'; ETF1 needs to be complexed to ERF3 in its GTP-bound form to be efficiently methylated. May also play a role in the modulation of arsenic-induced toxicity by mediating the conversion of monomethylarsonous acid (3+) into the less toxic dimethylarsonic acid. It however only plays a limited role in arsenic metabolism compared with AS3MT.</text>
</comment>
<protein>
    <recommendedName>
        <fullName evidence="15">Methyltransferase HEMK2</fullName>
    </recommendedName>
    <alternativeName>
        <fullName evidence="14">HemK methyltransferase family member 2</fullName>
    </alternativeName>
    <alternativeName>
        <fullName evidence="12">Lysine N-methyltransferase 9</fullName>
    </alternativeName>
    <alternativeName>
        <fullName evidence="11">Methylarsonite methyltransferase N6AMT1</fullName>
    </alternativeName>
    <alternativeName>
        <fullName evidence="16">Methyltransferase N6AMT1</fullName>
    </alternativeName>
    <alternativeName>
        <fullName evidence="13">Protein N(5)-glutamine methyltransferase</fullName>
    </alternativeName>
</protein>
<dbReference type="Pfam" id="PF05175">
    <property type="entry name" value="MTS"/>
    <property type="match status" value="1"/>
</dbReference>
<evidence type="ECO:0000259" key="18">
    <source>
        <dbReference type="Pfam" id="PF05175"/>
    </source>
</evidence>
<keyword evidence="5" id="KW-0949">S-adenosyl-L-methionine</keyword>
<keyword evidence="6" id="KW-0539">Nucleus</keyword>
<feature type="domain" description="Methyltransferase small" evidence="18">
    <location>
        <begin position="72"/>
        <end position="150"/>
    </location>
</feature>
<dbReference type="PROSITE" id="PS00092">
    <property type="entry name" value="N6_MTASE"/>
    <property type="match status" value="1"/>
</dbReference>
<feature type="region of interest" description="Disordered" evidence="17">
    <location>
        <begin position="1"/>
        <end position="20"/>
    </location>
</feature>
<evidence type="ECO:0000256" key="16">
    <source>
        <dbReference type="ARBA" id="ARBA00093667"/>
    </source>
</evidence>
<dbReference type="FunFam" id="3.40.50.150:FF:000077">
    <property type="entry name" value="HemK methyltransferase family member 2"/>
    <property type="match status" value="1"/>
</dbReference>
<evidence type="ECO:0000313" key="19">
    <source>
        <dbReference type="EMBL" id="KAA0188763.1"/>
    </source>
</evidence>
<sequence length="241" mass="26429">MAQSESTATSIGEQTDDLVPPTRDVLVDGIMGMLKPCLDQLDDRVRQTRFVYVYDALENELPLIMAMKPSLCVEVGPGSGVLITGLATALGPACSYIAADVNMKACMATVATAQKNACSVETFCSDLLSGCGRQLDGKVDVLIFNPPYVVTPPEEVAAGDLQHTWAGGRKGRQVLDRLMPEVPRLLTPQGRFYLLIERENDPEEINAIFRSMELFGKKILERKTGPEHLAIWVYTKLDRAL</sequence>
<dbReference type="InterPro" id="IPR007848">
    <property type="entry name" value="Small_mtfrase_dom"/>
</dbReference>
<dbReference type="GO" id="GO:0035657">
    <property type="term" value="C:eRF1 methyltransferase complex"/>
    <property type="evidence" value="ECO:0007669"/>
    <property type="project" value="TreeGrafter"/>
</dbReference>
<dbReference type="PANTHER" id="PTHR45875:SF1">
    <property type="entry name" value="METHYLTRANSFERASE N6AMT1"/>
    <property type="match status" value="1"/>
</dbReference>
<evidence type="ECO:0000256" key="1">
    <source>
        <dbReference type="ARBA" id="ARBA00004123"/>
    </source>
</evidence>
<accession>A0A6A0GUJ8</accession>
<dbReference type="OrthoDB" id="5399166at2759"/>
<evidence type="ECO:0000256" key="9">
    <source>
        <dbReference type="ARBA" id="ARBA00053180"/>
    </source>
</evidence>
<dbReference type="PANTHER" id="PTHR45875">
    <property type="entry name" value="METHYLTRANSFERASE N6AMT1"/>
    <property type="match status" value="1"/>
</dbReference>
<evidence type="ECO:0000256" key="15">
    <source>
        <dbReference type="ARBA" id="ARBA00093624"/>
    </source>
</evidence>
<dbReference type="GO" id="GO:0032259">
    <property type="term" value="P:methylation"/>
    <property type="evidence" value="ECO:0007669"/>
    <property type="project" value="UniProtKB-KW"/>
</dbReference>
<comment type="caution">
    <text evidence="19">The sequence shown here is derived from an EMBL/GenBank/DDBJ whole genome shotgun (WGS) entry which is preliminary data.</text>
</comment>
<proteinExistence type="inferred from homology"/>
<evidence type="ECO:0000256" key="5">
    <source>
        <dbReference type="ARBA" id="ARBA00022691"/>
    </source>
</evidence>
<evidence type="ECO:0000256" key="17">
    <source>
        <dbReference type="SAM" id="MobiDB-lite"/>
    </source>
</evidence>
<comment type="catalytic activity">
    <reaction evidence="7">
        <text>L-lysyl-[histone] + S-adenosyl-L-methionine = N(6)-methyl-L-lysyl-[histone] + S-adenosyl-L-homocysteine + H(+)</text>
        <dbReference type="Rhea" id="RHEA:10024"/>
        <dbReference type="Rhea" id="RHEA-COMP:9845"/>
        <dbReference type="Rhea" id="RHEA-COMP:9846"/>
        <dbReference type="ChEBI" id="CHEBI:15378"/>
        <dbReference type="ChEBI" id="CHEBI:29969"/>
        <dbReference type="ChEBI" id="CHEBI:57856"/>
        <dbReference type="ChEBI" id="CHEBI:59789"/>
        <dbReference type="ChEBI" id="CHEBI:61929"/>
    </reaction>
    <physiologicalReaction direction="left-to-right" evidence="7">
        <dbReference type="Rhea" id="RHEA:10025"/>
    </physiologicalReaction>
</comment>
<feature type="compositionally biased region" description="Polar residues" evidence="17">
    <location>
        <begin position="1"/>
        <end position="13"/>
    </location>
</feature>
<evidence type="ECO:0000256" key="11">
    <source>
        <dbReference type="ARBA" id="ARBA00075330"/>
    </source>
</evidence>
<comment type="subunit">
    <text evidence="10">Heterodimer; heterodimerization with TRMT112 is required for S-adenosyl-L-methionine-binding.</text>
</comment>
<dbReference type="InterPro" id="IPR002052">
    <property type="entry name" value="DNA_methylase_N6_adenine_CS"/>
</dbReference>
<dbReference type="GO" id="GO:0003676">
    <property type="term" value="F:nucleic acid binding"/>
    <property type="evidence" value="ECO:0007669"/>
    <property type="project" value="InterPro"/>
</dbReference>
<reference evidence="19" key="3">
    <citation type="submission" date="2019-06" db="EMBL/GenBank/DDBJ databases">
        <authorList>
            <person name="Poynton C."/>
            <person name="Hasenbein S."/>
            <person name="Benoit J.B."/>
            <person name="Sepulveda M.S."/>
            <person name="Poelchau M.F."/>
            <person name="Murali S.C."/>
            <person name="Chen S."/>
            <person name="Glastad K.M."/>
            <person name="Werren J.H."/>
            <person name="Vineis J.H."/>
            <person name="Bowen J.L."/>
            <person name="Friedrich M."/>
            <person name="Jones J."/>
            <person name="Robertson H.M."/>
            <person name="Feyereisen R."/>
            <person name="Mechler-Hickson A."/>
            <person name="Mathers N."/>
            <person name="Lee C.E."/>
            <person name="Colbourne J.K."/>
            <person name="Biales A."/>
            <person name="Johnston J.S."/>
            <person name="Wellborn G.A."/>
            <person name="Rosendale A.J."/>
            <person name="Cridge A.G."/>
            <person name="Munoz-Torres M.C."/>
            <person name="Bain P.A."/>
            <person name="Manny A.R."/>
            <person name="Major K.M."/>
            <person name="Lambert F.N."/>
            <person name="Vulpe C.D."/>
            <person name="Tuck P."/>
            <person name="Blalock B.J."/>
            <person name="Lin Y.-Y."/>
            <person name="Smith M.E."/>
            <person name="Ochoa-Acuna H."/>
            <person name="Chen M.-J.M."/>
            <person name="Childers C.P."/>
            <person name="Qu J."/>
            <person name="Dugan S."/>
            <person name="Lee S.L."/>
            <person name="Chao H."/>
            <person name="Dinh H."/>
            <person name="Han Y."/>
            <person name="Doddapaneni H."/>
            <person name="Worley K.C."/>
            <person name="Muzny D.M."/>
            <person name="Gibbs R.A."/>
            <person name="Richards S."/>
        </authorList>
    </citation>
    <scope>NUCLEOTIDE SEQUENCE</scope>
    <source>
        <strain evidence="19">HAZT.00-mixed</strain>
        <tissue evidence="19">Whole organism</tissue>
    </source>
</reference>
<dbReference type="Gene3D" id="3.40.50.150">
    <property type="entry name" value="Vaccinia Virus protein VP39"/>
    <property type="match status" value="1"/>
</dbReference>
<evidence type="ECO:0000256" key="3">
    <source>
        <dbReference type="ARBA" id="ARBA00022603"/>
    </source>
</evidence>
<evidence type="ECO:0000256" key="13">
    <source>
        <dbReference type="ARBA" id="ARBA00080992"/>
    </source>
</evidence>
<name>A0A6A0GUJ8_HYAAZ</name>
<organism evidence="19">
    <name type="scientific">Hyalella azteca</name>
    <name type="common">Amphipod</name>
    <dbReference type="NCBI Taxonomy" id="294128"/>
    <lineage>
        <taxon>Eukaryota</taxon>
        <taxon>Metazoa</taxon>
        <taxon>Ecdysozoa</taxon>
        <taxon>Arthropoda</taxon>
        <taxon>Crustacea</taxon>
        <taxon>Multicrustacea</taxon>
        <taxon>Malacostraca</taxon>
        <taxon>Eumalacostraca</taxon>
        <taxon>Peracarida</taxon>
        <taxon>Amphipoda</taxon>
        <taxon>Senticaudata</taxon>
        <taxon>Talitrida</taxon>
        <taxon>Talitroidea</taxon>
        <taxon>Hyalellidae</taxon>
        <taxon>Hyalella</taxon>
    </lineage>
</organism>
<keyword evidence="3" id="KW-0489">Methyltransferase</keyword>
<evidence type="ECO:0000256" key="12">
    <source>
        <dbReference type="ARBA" id="ARBA00076540"/>
    </source>
</evidence>
<dbReference type="InterPro" id="IPR029063">
    <property type="entry name" value="SAM-dependent_MTases_sf"/>
</dbReference>
<dbReference type="AlphaFoldDB" id="A0A6A0GUJ8"/>
<evidence type="ECO:0000256" key="4">
    <source>
        <dbReference type="ARBA" id="ARBA00022679"/>
    </source>
</evidence>
<comment type="similarity">
    <text evidence="2">Belongs to the eukaryotic/archaeal PrmC-related family.</text>
</comment>
<dbReference type="GO" id="GO:0036009">
    <property type="term" value="F:protein-glutamine N-methyltransferase activity"/>
    <property type="evidence" value="ECO:0007669"/>
    <property type="project" value="UniProtKB-ARBA"/>
</dbReference>
<reference evidence="19" key="1">
    <citation type="submission" date="2014-08" db="EMBL/GenBank/DDBJ databases">
        <authorList>
            <person name="Murali S."/>
            <person name="Richards S."/>
            <person name="Bandaranaike D."/>
            <person name="Bellair M."/>
            <person name="Blankenburg K."/>
            <person name="Chao H."/>
            <person name="Dinh H."/>
            <person name="Doddapaneni H."/>
            <person name="Dugan-Rocha S."/>
            <person name="Elkadiri S."/>
            <person name="Gnanaolivu R."/>
            <person name="Hughes D."/>
            <person name="Lee S."/>
            <person name="Li M."/>
            <person name="Ming W."/>
            <person name="Munidasa M."/>
            <person name="Muniz J."/>
            <person name="Nguyen L."/>
            <person name="Osuji N."/>
            <person name="Pu L.-L."/>
            <person name="Puazo M."/>
            <person name="Skinner E."/>
            <person name="Qu C."/>
            <person name="Quiroz J."/>
            <person name="Raj R."/>
            <person name="Weissenberger G."/>
            <person name="Xin Y."/>
            <person name="Zou X."/>
            <person name="Han Y."/>
            <person name="Worley K."/>
            <person name="Muzny D."/>
            <person name="Gibbs R."/>
        </authorList>
    </citation>
    <scope>NUCLEOTIDE SEQUENCE</scope>
    <source>
        <strain evidence="19">HAZT.00-mixed</strain>
        <tissue evidence="19">Whole organism</tissue>
    </source>
</reference>
<evidence type="ECO:0000256" key="14">
    <source>
        <dbReference type="ARBA" id="ARBA00083337"/>
    </source>
</evidence>
<reference evidence="19" key="2">
    <citation type="journal article" date="2018" name="Environ. Sci. Technol.">
        <title>The Toxicogenome of Hyalella azteca: A Model for Sediment Ecotoxicology and Evolutionary Toxicology.</title>
        <authorList>
            <person name="Poynton H.C."/>
            <person name="Hasenbein S."/>
            <person name="Benoit J.B."/>
            <person name="Sepulveda M.S."/>
            <person name="Poelchau M.F."/>
            <person name="Hughes D.S.T."/>
            <person name="Murali S.C."/>
            <person name="Chen S."/>
            <person name="Glastad K.M."/>
            <person name="Goodisman M.A.D."/>
            <person name="Werren J.H."/>
            <person name="Vineis J.H."/>
            <person name="Bowen J.L."/>
            <person name="Friedrich M."/>
            <person name="Jones J."/>
            <person name="Robertson H.M."/>
            <person name="Feyereisen R."/>
            <person name="Mechler-Hickson A."/>
            <person name="Mathers N."/>
            <person name="Lee C.E."/>
            <person name="Colbourne J.K."/>
            <person name="Biales A."/>
            <person name="Johnston J.S."/>
            <person name="Wellborn G.A."/>
            <person name="Rosendale A.J."/>
            <person name="Cridge A.G."/>
            <person name="Munoz-Torres M.C."/>
            <person name="Bain P.A."/>
            <person name="Manny A.R."/>
            <person name="Major K.M."/>
            <person name="Lambert F.N."/>
            <person name="Vulpe C.D."/>
            <person name="Tuck P."/>
            <person name="Blalock B.J."/>
            <person name="Lin Y.Y."/>
            <person name="Smith M.E."/>
            <person name="Ochoa-Acuna H."/>
            <person name="Chen M.M."/>
            <person name="Childers C.P."/>
            <person name="Qu J."/>
            <person name="Dugan S."/>
            <person name="Lee S.L."/>
            <person name="Chao H."/>
            <person name="Dinh H."/>
            <person name="Han Y."/>
            <person name="Doddapaneni H."/>
            <person name="Worley K.C."/>
            <person name="Muzny D.M."/>
            <person name="Gibbs R.A."/>
            <person name="Richards S."/>
        </authorList>
    </citation>
    <scope>NUCLEOTIDE SEQUENCE</scope>
    <source>
        <strain evidence="19">HAZT.00-mixed</strain>
        <tissue evidence="19">Whole organism</tissue>
    </source>
</reference>
<evidence type="ECO:0000256" key="7">
    <source>
        <dbReference type="ARBA" id="ARBA00048619"/>
    </source>
</evidence>
<comment type="catalytic activity">
    <reaction evidence="8">
        <text>methylarsonous acid + S-adenosyl-L-methionine = dimethylarsinate + S-adenosyl-L-homocysteine + 2 H(+)</text>
        <dbReference type="Rhea" id="RHEA:11684"/>
        <dbReference type="ChEBI" id="CHEBI:15378"/>
        <dbReference type="ChEBI" id="CHEBI:16223"/>
        <dbReference type="ChEBI" id="CHEBI:17826"/>
        <dbReference type="ChEBI" id="CHEBI:57856"/>
        <dbReference type="ChEBI" id="CHEBI:59789"/>
    </reaction>
</comment>
<keyword evidence="4" id="KW-0808">Transferase</keyword>